<organism evidence="3 4">
    <name type="scientific">Sphagnum troendelagicum</name>
    <dbReference type="NCBI Taxonomy" id="128251"/>
    <lineage>
        <taxon>Eukaryota</taxon>
        <taxon>Viridiplantae</taxon>
        <taxon>Streptophyta</taxon>
        <taxon>Embryophyta</taxon>
        <taxon>Bryophyta</taxon>
        <taxon>Sphagnophytina</taxon>
        <taxon>Sphagnopsida</taxon>
        <taxon>Sphagnales</taxon>
        <taxon>Sphagnaceae</taxon>
        <taxon>Sphagnum</taxon>
    </lineage>
</organism>
<sequence>MAKMIVAACRAFPLLLLLMCFSLQVQGRGYESVLKTLATSVASSAAATVADISSGAVELSSSTSSSDRSFDAERDSCGPQIPIETPTCDFLGEGNGYELRKYPEGEIWVETLVENSTFDSATFTGFYRCFFFISGRNSKSMKIEMTAPVHITPVPTKNGYKIGFFVPSRFKSVNDLPQPSDPTVKFYEPKGAVTAVIGPFGGFPTASDYEAKFAELKKALVKDGLKFDESSVVYAGYSSPFEFRNRKQEVHVNIIS</sequence>
<name>A0ABP0U5Q4_9BRYO</name>
<gene>
    <name evidence="3" type="ORF">CSSPTR1EN2_LOCUS11752</name>
</gene>
<dbReference type="Pfam" id="PF04832">
    <property type="entry name" value="SOUL"/>
    <property type="match status" value="1"/>
</dbReference>
<evidence type="ECO:0008006" key="5">
    <source>
        <dbReference type="Google" id="ProtNLM"/>
    </source>
</evidence>
<protein>
    <recommendedName>
        <fullName evidence="5">SOUL heme-binding protein</fullName>
    </recommendedName>
</protein>
<evidence type="ECO:0000313" key="4">
    <source>
        <dbReference type="Proteomes" id="UP001497512"/>
    </source>
</evidence>
<keyword evidence="2" id="KW-0732">Signal</keyword>
<dbReference type="Gene3D" id="3.20.80.10">
    <property type="entry name" value="Regulatory factor, effector binding domain"/>
    <property type="match status" value="1"/>
</dbReference>
<comment type="similarity">
    <text evidence="1">Belongs to the HEBP family.</text>
</comment>
<dbReference type="PANTHER" id="PTHR11220:SF71">
    <property type="entry name" value="SOUL HEME-BINDING PROTEIN"/>
    <property type="match status" value="1"/>
</dbReference>
<feature type="signal peptide" evidence="2">
    <location>
        <begin position="1"/>
        <end position="27"/>
    </location>
</feature>
<accession>A0ABP0U5Q4</accession>
<evidence type="ECO:0000256" key="2">
    <source>
        <dbReference type="SAM" id="SignalP"/>
    </source>
</evidence>
<proteinExistence type="inferred from homology"/>
<evidence type="ECO:0000313" key="3">
    <source>
        <dbReference type="EMBL" id="CAK9213469.1"/>
    </source>
</evidence>
<dbReference type="Proteomes" id="UP001497512">
    <property type="component" value="Chromosome 19"/>
</dbReference>
<dbReference type="PANTHER" id="PTHR11220">
    <property type="entry name" value="HEME-BINDING PROTEIN-RELATED"/>
    <property type="match status" value="1"/>
</dbReference>
<dbReference type="InterPro" id="IPR006917">
    <property type="entry name" value="SOUL_heme-bd"/>
</dbReference>
<dbReference type="EMBL" id="OZ019911">
    <property type="protein sequence ID" value="CAK9213469.1"/>
    <property type="molecule type" value="Genomic_DNA"/>
</dbReference>
<dbReference type="InterPro" id="IPR011256">
    <property type="entry name" value="Reg_factor_effector_dom_sf"/>
</dbReference>
<feature type="chain" id="PRO_5046452355" description="SOUL heme-binding protein" evidence="2">
    <location>
        <begin position="28"/>
        <end position="256"/>
    </location>
</feature>
<reference evidence="3" key="1">
    <citation type="submission" date="2024-02" db="EMBL/GenBank/DDBJ databases">
        <authorList>
            <consortium name="ELIXIR-Norway"/>
            <consortium name="Elixir Norway"/>
        </authorList>
    </citation>
    <scope>NUCLEOTIDE SEQUENCE</scope>
</reference>
<keyword evidence="4" id="KW-1185">Reference proteome</keyword>
<evidence type="ECO:0000256" key="1">
    <source>
        <dbReference type="ARBA" id="ARBA00009817"/>
    </source>
</evidence>
<dbReference type="SUPFAM" id="SSF55136">
    <property type="entry name" value="Probable bacterial effector-binding domain"/>
    <property type="match status" value="1"/>
</dbReference>